<organism evidence="2 3">
    <name type="scientific">Deinococcus oregonensis</name>
    <dbReference type="NCBI Taxonomy" id="1805970"/>
    <lineage>
        <taxon>Bacteria</taxon>
        <taxon>Thermotogati</taxon>
        <taxon>Deinococcota</taxon>
        <taxon>Deinococci</taxon>
        <taxon>Deinococcales</taxon>
        <taxon>Deinococcaceae</taxon>
        <taxon>Deinococcus</taxon>
    </lineage>
</organism>
<gene>
    <name evidence="2" type="ORF">ACFFLM_06280</name>
</gene>
<comment type="caution">
    <text evidence="2">The sequence shown here is derived from an EMBL/GenBank/DDBJ whole genome shotgun (WGS) entry which is preliminary data.</text>
</comment>
<evidence type="ECO:0000259" key="1">
    <source>
        <dbReference type="PROSITE" id="PS50943"/>
    </source>
</evidence>
<dbReference type="RefSeq" id="WP_380006835.1">
    <property type="nucleotide sequence ID" value="NZ_JBHLYR010000020.1"/>
</dbReference>
<evidence type="ECO:0000313" key="2">
    <source>
        <dbReference type="EMBL" id="MFB9991573.1"/>
    </source>
</evidence>
<name>A0ABV6AVP9_9DEIO</name>
<proteinExistence type="predicted"/>
<accession>A0ABV6AVP9</accession>
<dbReference type="CDD" id="cd00093">
    <property type="entry name" value="HTH_XRE"/>
    <property type="match status" value="1"/>
</dbReference>
<dbReference type="EMBL" id="JBHLYR010000020">
    <property type="protein sequence ID" value="MFB9991573.1"/>
    <property type="molecule type" value="Genomic_DNA"/>
</dbReference>
<sequence>MKVEEFWAAVRETMRTQPRGYQTQLAEQLGVEKSYISRFIQGKHDLAPKYHQAVLDSIGLELDLKTKGKA</sequence>
<dbReference type="InterPro" id="IPR010982">
    <property type="entry name" value="Lambda_DNA-bd_dom_sf"/>
</dbReference>
<reference evidence="2 3" key="1">
    <citation type="submission" date="2024-09" db="EMBL/GenBank/DDBJ databases">
        <authorList>
            <person name="Sun Q."/>
            <person name="Mori K."/>
        </authorList>
    </citation>
    <scope>NUCLEOTIDE SEQUENCE [LARGE SCALE GENOMIC DNA]</scope>
    <source>
        <strain evidence="2 3">JCM 13503</strain>
    </source>
</reference>
<protein>
    <submittedName>
        <fullName evidence="2">Helix-turn-helix domain-containing protein</fullName>
    </submittedName>
</protein>
<dbReference type="Proteomes" id="UP001589733">
    <property type="component" value="Unassembled WGS sequence"/>
</dbReference>
<evidence type="ECO:0000313" key="3">
    <source>
        <dbReference type="Proteomes" id="UP001589733"/>
    </source>
</evidence>
<dbReference type="Gene3D" id="1.10.260.40">
    <property type="entry name" value="lambda repressor-like DNA-binding domains"/>
    <property type="match status" value="1"/>
</dbReference>
<dbReference type="PROSITE" id="PS50943">
    <property type="entry name" value="HTH_CROC1"/>
    <property type="match status" value="1"/>
</dbReference>
<keyword evidence="3" id="KW-1185">Reference proteome</keyword>
<dbReference type="SUPFAM" id="SSF47413">
    <property type="entry name" value="lambda repressor-like DNA-binding domains"/>
    <property type="match status" value="1"/>
</dbReference>
<dbReference type="InterPro" id="IPR001387">
    <property type="entry name" value="Cro/C1-type_HTH"/>
</dbReference>
<feature type="domain" description="HTH cro/C1-type" evidence="1">
    <location>
        <begin position="22"/>
        <end position="65"/>
    </location>
</feature>